<organism evidence="1 2">
    <name type="scientific">Burkholderia singularis</name>
    <dbReference type="NCBI Taxonomy" id="1503053"/>
    <lineage>
        <taxon>Bacteria</taxon>
        <taxon>Pseudomonadati</taxon>
        <taxon>Pseudomonadota</taxon>
        <taxon>Betaproteobacteria</taxon>
        <taxon>Burkholderiales</taxon>
        <taxon>Burkholderiaceae</taxon>
        <taxon>Burkholderia</taxon>
        <taxon>pseudomallei group</taxon>
    </lineage>
</organism>
<evidence type="ECO:0000313" key="1">
    <source>
        <dbReference type="EMBL" id="KVE30047.1"/>
    </source>
</evidence>
<protein>
    <submittedName>
        <fullName evidence="1">Uncharacterized protein</fullName>
    </submittedName>
</protein>
<gene>
    <name evidence="1" type="ORF">WS67_04085</name>
</gene>
<accession>A0A103E7W9</accession>
<evidence type="ECO:0000313" key="2">
    <source>
        <dbReference type="Proteomes" id="UP000062788"/>
    </source>
</evidence>
<name>A0A103E7W9_9BURK</name>
<proteinExistence type="predicted"/>
<dbReference type="AlphaFoldDB" id="A0A103E7W9"/>
<reference evidence="1 2" key="1">
    <citation type="submission" date="2015-11" db="EMBL/GenBank/DDBJ databases">
        <title>Expanding the genomic diversity of Burkholderia species for the development of highly accurate diagnostics.</title>
        <authorList>
            <person name="Sahl J."/>
            <person name="Keim P."/>
            <person name="Wagner D."/>
        </authorList>
    </citation>
    <scope>NUCLEOTIDE SEQUENCE [LARGE SCALE GENOMIC DNA]</scope>
    <source>
        <strain evidence="1 2">TSV85</strain>
    </source>
</reference>
<dbReference type="Proteomes" id="UP000062788">
    <property type="component" value="Unassembled WGS sequence"/>
</dbReference>
<comment type="caution">
    <text evidence="1">The sequence shown here is derived from an EMBL/GenBank/DDBJ whole genome shotgun (WGS) entry which is preliminary data.</text>
</comment>
<sequence length="79" mass="8827">MDRTDLLKRIRRDGSGIVDQFLPFGARAELDGVLRDGHHEIDASAWLMFVSIRALLRNDGMASCESDHEASQIMALLNT</sequence>
<dbReference type="OrthoDB" id="9009407at2"/>
<keyword evidence="2" id="KW-1185">Reference proteome</keyword>
<dbReference type="EMBL" id="LOWA01000008">
    <property type="protein sequence ID" value="KVE30047.1"/>
    <property type="molecule type" value="Genomic_DNA"/>
</dbReference>